<evidence type="ECO:0000313" key="10">
    <source>
        <dbReference type="EnsemblMetazoa" id="XP_797443"/>
    </source>
</evidence>
<dbReference type="GO" id="GO:0008081">
    <property type="term" value="F:phosphoric diester hydrolase activity"/>
    <property type="evidence" value="ECO:0007669"/>
    <property type="project" value="InterPro"/>
</dbReference>
<sequence length="603" mass="69392">MVSHVRLEKEQKYRQQVCLSCVTGLYGCRWKRYRRSTEPTNLYEKIWLGVVVTSFIFMLIWLYFWLIAQNDSDDLNWFIWEDLSVWFDWFTLLFAWCIIALLYLSVLLLLAISHCFIGQQLYLHWFHKALQVLILLGCIITAAMMSKLWGSEFHLLAISLQVTSPILQIVLVVVLTTLTWPFAGLWYRTDNSVVKALLLISYSAIMVFFYLIPLFMDVPCVAEKIELPPKPKMFGHRGAEEIAPENTMISFETAVNNSIYGLESDIRISWDGVPFLMHDDTLERTTNVAAVFPNRTEARAETFTWDELKQLDAGSWFLQKDPFHTGMSIPRSTREQFDDQRILSLTDLMEIAKKYNKTVIFDMFGPPHNHPYGNISEIVVDTILQSGIRQNQIFWLGGNKYVRQKAPGFVQTVEGRGDISDLLEENITQVNAEYSEVADTEIHEYSQANISTNVYIINEVWLYSLYWCVGATSITTSACHILKNVETPIWHMTKTTYLIAWVLVDAVSVICVGLIFLLQRVRHPNHITNPEAISLNSPRQKTFPHHHHRKSDREVLYQSNEDTSAVTPTADIDGTIGNMAIVMEDPVANIAPQDHDEVQMQFD</sequence>
<dbReference type="InterPro" id="IPR030395">
    <property type="entry name" value="GP_PDE_dom"/>
</dbReference>
<evidence type="ECO:0000256" key="8">
    <source>
        <dbReference type="SAM" id="Phobius"/>
    </source>
</evidence>
<evidence type="ECO:0000256" key="5">
    <source>
        <dbReference type="ARBA" id="ARBA00023136"/>
    </source>
</evidence>
<dbReference type="CTD" id="81544"/>
<protein>
    <recommendedName>
        <fullName evidence="9">GP-PDE domain-containing protein</fullName>
    </recommendedName>
</protein>
<dbReference type="Pfam" id="PF03009">
    <property type="entry name" value="GDPD"/>
    <property type="match status" value="1"/>
</dbReference>
<dbReference type="EnsemblMetazoa" id="XM_011666104">
    <property type="protein sequence ID" value="XP_011664406"/>
    <property type="gene ID" value="LOC592845"/>
</dbReference>
<reference evidence="10" key="2">
    <citation type="submission" date="2021-01" db="UniProtKB">
        <authorList>
            <consortium name="EnsemblMetazoa"/>
        </authorList>
    </citation>
    <scope>IDENTIFICATION</scope>
</reference>
<dbReference type="GO" id="GO:0016020">
    <property type="term" value="C:membrane"/>
    <property type="evidence" value="ECO:0007669"/>
    <property type="project" value="UniProtKB-SubCell"/>
</dbReference>
<evidence type="ECO:0000256" key="7">
    <source>
        <dbReference type="SAM" id="MobiDB-lite"/>
    </source>
</evidence>
<dbReference type="InParanoid" id="A0A7M7RF89"/>
<evidence type="ECO:0000313" key="11">
    <source>
        <dbReference type="Proteomes" id="UP000007110"/>
    </source>
</evidence>
<dbReference type="EnsemblMetazoa" id="XM_792350">
    <property type="protein sequence ID" value="XP_797443"/>
    <property type="gene ID" value="LOC592845"/>
</dbReference>
<dbReference type="InterPro" id="IPR017946">
    <property type="entry name" value="PLC-like_Pdiesterase_TIM-brl"/>
</dbReference>
<feature type="transmembrane region" description="Helical" evidence="8">
    <location>
        <begin position="86"/>
        <end position="117"/>
    </location>
</feature>
<evidence type="ECO:0000256" key="1">
    <source>
        <dbReference type="ARBA" id="ARBA00004141"/>
    </source>
</evidence>
<dbReference type="PANTHER" id="PTHR23344:SF50">
    <property type="entry name" value="GP-PDE DOMAIN-CONTAINING PROTEIN"/>
    <property type="match status" value="1"/>
</dbReference>
<evidence type="ECO:0000259" key="9">
    <source>
        <dbReference type="PROSITE" id="PS51704"/>
    </source>
</evidence>
<dbReference type="EnsemblMetazoa" id="XM_011666103">
    <property type="protein sequence ID" value="XP_011664405"/>
    <property type="gene ID" value="LOC592845"/>
</dbReference>
<keyword evidence="5 8" id="KW-0472">Membrane</keyword>
<dbReference type="OrthoDB" id="1058301at2759"/>
<dbReference type="OMA" id="VMITISH"/>
<feature type="region of interest" description="Disordered" evidence="7">
    <location>
        <begin position="531"/>
        <end position="552"/>
    </location>
</feature>
<dbReference type="GeneID" id="592845"/>
<dbReference type="PANTHER" id="PTHR23344">
    <property type="entry name" value="GLYCEROPHOSPHORYL DIESTER PHOSPHODIESTERASE"/>
    <property type="match status" value="1"/>
</dbReference>
<feature type="transmembrane region" description="Helical" evidence="8">
    <location>
        <begin position="196"/>
        <end position="216"/>
    </location>
</feature>
<dbReference type="PROSITE" id="PS51704">
    <property type="entry name" value="GP_PDE"/>
    <property type="match status" value="1"/>
</dbReference>
<comment type="subcellular location">
    <subcellularLocation>
        <location evidence="1">Membrane</location>
        <topology evidence="1">Multi-pass membrane protein</topology>
    </subcellularLocation>
</comment>
<feature type="transmembrane region" description="Helical" evidence="8">
    <location>
        <begin position="498"/>
        <end position="518"/>
    </location>
</feature>
<keyword evidence="4 8" id="KW-1133">Transmembrane helix</keyword>
<reference evidence="11" key="1">
    <citation type="submission" date="2015-02" db="EMBL/GenBank/DDBJ databases">
        <title>Genome sequencing for Strongylocentrotus purpuratus.</title>
        <authorList>
            <person name="Murali S."/>
            <person name="Liu Y."/>
            <person name="Vee V."/>
            <person name="English A."/>
            <person name="Wang M."/>
            <person name="Skinner E."/>
            <person name="Han Y."/>
            <person name="Muzny D.M."/>
            <person name="Worley K.C."/>
            <person name="Gibbs R.A."/>
        </authorList>
    </citation>
    <scope>NUCLEOTIDE SEQUENCE</scope>
</reference>
<name>A0A7M7RF89_STRPU</name>
<dbReference type="AlphaFoldDB" id="A0A7M7RF89"/>
<keyword evidence="6" id="KW-0325">Glycoprotein</keyword>
<dbReference type="RefSeq" id="XP_797443.3">
    <property type="nucleotide sequence ID" value="XM_792350.5"/>
</dbReference>
<dbReference type="PROSITE" id="PS51257">
    <property type="entry name" value="PROKAR_LIPOPROTEIN"/>
    <property type="match status" value="1"/>
</dbReference>
<accession>A0A7M7RF89</accession>
<feature type="domain" description="GP-PDE" evidence="9">
    <location>
        <begin position="231"/>
        <end position="486"/>
    </location>
</feature>
<dbReference type="RefSeq" id="XP_011664406.1">
    <property type="nucleotide sequence ID" value="XM_011666104.2"/>
</dbReference>
<organism evidence="10 11">
    <name type="scientific">Strongylocentrotus purpuratus</name>
    <name type="common">Purple sea urchin</name>
    <dbReference type="NCBI Taxonomy" id="7668"/>
    <lineage>
        <taxon>Eukaryota</taxon>
        <taxon>Metazoa</taxon>
        <taxon>Echinodermata</taxon>
        <taxon>Eleutherozoa</taxon>
        <taxon>Echinozoa</taxon>
        <taxon>Echinoidea</taxon>
        <taxon>Euechinoidea</taxon>
        <taxon>Echinacea</taxon>
        <taxon>Camarodonta</taxon>
        <taxon>Echinidea</taxon>
        <taxon>Strongylocentrotidae</taxon>
        <taxon>Strongylocentrotus</taxon>
    </lineage>
</organism>
<evidence type="ECO:0000256" key="2">
    <source>
        <dbReference type="ARBA" id="ARBA00022692"/>
    </source>
</evidence>
<keyword evidence="3" id="KW-0378">Hydrolase</keyword>
<dbReference type="Gene3D" id="3.20.20.190">
    <property type="entry name" value="Phosphatidylinositol (PI) phosphodiesterase"/>
    <property type="match status" value="1"/>
</dbReference>
<dbReference type="SUPFAM" id="SSF51695">
    <property type="entry name" value="PLC-like phosphodiesterases"/>
    <property type="match status" value="1"/>
</dbReference>
<dbReference type="GO" id="GO:0006629">
    <property type="term" value="P:lipid metabolic process"/>
    <property type="evidence" value="ECO:0007669"/>
    <property type="project" value="InterPro"/>
</dbReference>
<proteinExistence type="predicted"/>
<dbReference type="Proteomes" id="UP000007110">
    <property type="component" value="Unassembled WGS sequence"/>
</dbReference>
<feature type="transmembrane region" description="Helical" evidence="8">
    <location>
        <begin position="166"/>
        <end position="187"/>
    </location>
</feature>
<evidence type="ECO:0000256" key="4">
    <source>
        <dbReference type="ARBA" id="ARBA00022989"/>
    </source>
</evidence>
<feature type="transmembrane region" description="Helical" evidence="8">
    <location>
        <begin position="129"/>
        <end position="146"/>
    </location>
</feature>
<evidence type="ECO:0000256" key="3">
    <source>
        <dbReference type="ARBA" id="ARBA00022801"/>
    </source>
</evidence>
<dbReference type="CDD" id="cd08574">
    <property type="entry name" value="GDPD_GDE_2_3_6"/>
    <property type="match status" value="1"/>
</dbReference>
<dbReference type="KEGG" id="spu:592845"/>
<dbReference type="RefSeq" id="XP_011664405.1">
    <property type="nucleotide sequence ID" value="XM_011666103.2"/>
</dbReference>
<evidence type="ECO:0000256" key="6">
    <source>
        <dbReference type="ARBA" id="ARBA00023180"/>
    </source>
</evidence>
<keyword evidence="2 8" id="KW-0812">Transmembrane</keyword>
<keyword evidence="11" id="KW-1185">Reference proteome</keyword>
<feature type="transmembrane region" description="Helical" evidence="8">
    <location>
        <begin position="46"/>
        <end position="66"/>
    </location>
</feature>